<organism evidence="4 5">
    <name type="scientific">Gluconacetobacter sacchari DSM 12717</name>
    <dbReference type="NCBI Taxonomy" id="1307940"/>
    <lineage>
        <taxon>Bacteria</taxon>
        <taxon>Pseudomonadati</taxon>
        <taxon>Pseudomonadota</taxon>
        <taxon>Alphaproteobacteria</taxon>
        <taxon>Acetobacterales</taxon>
        <taxon>Acetobacteraceae</taxon>
        <taxon>Gluconacetobacter</taxon>
    </lineage>
</organism>
<keyword evidence="2" id="KW-0732">Signal</keyword>
<reference evidence="4" key="1">
    <citation type="submission" date="2013-04" db="EMBL/GenBank/DDBJ databases">
        <title>The genome sequencing project of 58 acetic acid bacteria.</title>
        <authorList>
            <person name="Okamoto-Kainuma A."/>
            <person name="Ishikawa M."/>
            <person name="Umino S."/>
            <person name="Koizumi Y."/>
            <person name="Shiwa Y."/>
            <person name="Yoshikawa H."/>
            <person name="Matsutani M."/>
            <person name="Matsushita K."/>
        </authorList>
    </citation>
    <scope>NUCLEOTIDE SEQUENCE</scope>
    <source>
        <strain evidence="4">DSM 12717</strain>
    </source>
</reference>
<keyword evidence="5" id="KW-1185">Reference proteome</keyword>
<dbReference type="InterPro" id="IPR023346">
    <property type="entry name" value="Lysozyme-like_dom_sf"/>
</dbReference>
<evidence type="ECO:0000313" key="4">
    <source>
        <dbReference type="EMBL" id="GBQ21534.1"/>
    </source>
</evidence>
<feature type="domain" description="Transglycosylase SLT" evidence="3">
    <location>
        <begin position="39"/>
        <end position="138"/>
    </location>
</feature>
<dbReference type="InterPro" id="IPR008258">
    <property type="entry name" value="Transglycosylase_SLT_dom_1"/>
</dbReference>
<dbReference type="Gene3D" id="1.10.530.10">
    <property type="match status" value="1"/>
</dbReference>
<comment type="similarity">
    <text evidence="1">Belongs to the virb1 family.</text>
</comment>
<dbReference type="Pfam" id="PF01464">
    <property type="entry name" value="SLT"/>
    <property type="match status" value="1"/>
</dbReference>
<evidence type="ECO:0000256" key="2">
    <source>
        <dbReference type="SAM" id="SignalP"/>
    </source>
</evidence>
<dbReference type="CDD" id="cd13400">
    <property type="entry name" value="LT_IagB-like"/>
    <property type="match status" value="1"/>
</dbReference>
<feature type="signal peptide" evidence="2">
    <location>
        <begin position="1"/>
        <end position="21"/>
    </location>
</feature>
<protein>
    <submittedName>
        <fullName evidence="4">Conjugal muramidase TrbN/BfpH</fullName>
    </submittedName>
</protein>
<dbReference type="SUPFAM" id="SSF53955">
    <property type="entry name" value="Lysozyme-like"/>
    <property type="match status" value="1"/>
</dbReference>
<evidence type="ECO:0000313" key="5">
    <source>
        <dbReference type="Proteomes" id="UP001060895"/>
    </source>
</evidence>
<name>A0ABQ0P452_9PROT</name>
<sequence>MKARFFAWRAMLLMIAATASTAPRHAGATSPEEIRRCLYAAASVHRVPPNLLYAILVVEAGRPGAVSQNSNGSFDIGPMQVNDYWLPALMTHWSTTRQSAYLALRDSVCANFEAGAWILERAIQETSDFWDGVARYHSHSGPEKQLYLGRLARAFQQMERNRNRPAIEGPSHKKDS</sequence>
<evidence type="ECO:0000259" key="3">
    <source>
        <dbReference type="Pfam" id="PF01464"/>
    </source>
</evidence>
<comment type="caution">
    <text evidence="4">The sequence shown here is derived from an EMBL/GenBank/DDBJ whole genome shotgun (WGS) entry which is preliminary data.</text>
</comment>
<accession>A0ABQ0P452</accession>
<dbReference type="Proteomes" id="UP001060895">
    <property type="component" value="Unassembled WGS sequence"/>
</dbReference>
<dbReference type="EMBL" id="BAQP01000035">
    <property type="protein sequence ID" value="GBQ21534.1"/>
    <property type="molecule type" value="Genomic_DNA"/>
</dbReference>
<evidence type="ECO:0000256" key="1">
    <source>
        <dbReference type="ARBA" id="ARBA00009387"/>
    </source>
</evidence>
<proteinExistence type="inferred from homology"/>
<gene>
    <name evidence="4" type="ORF">AA12717_0915</name>
</gene>
<feature type="chain" id="PRO_5045235907" evidence="2">
    <location>
        <begin position="22"/>
        <end position="176"/>
    </location>
</feature>